<dbReference type="AlphaFoldDB" id="A0A847SIB0"/>
<evidence type="ECO:0000313" key="1">
    <source>
        <dbReference type="EMBL" id="NLR81581.1"/>
    </source>
</evidence>
<name>A0A847SIB0_9BACT</name>
<reference evidence="1 2" key="1">
    <citation type="submission" date="2020-04" db="EMBL/GenBank/DDBJ databases">
        <authorList>
            <person name="Yin C."/>
        </authorList>
    </citation>
    <scope>NUCLEOTIDE SEQUENCE [LARGE SCALE GENOMIC DNA]</scope>
    <source>
        <strain evidence="1 2">Ak56</strain>
    </source>
</reference>
<gene>
    <name evidence="1" type="ORF">HGH91_23335</name>
</gene>
<sequence>MFSGLTPTSRQRRFCEGFLFFPIKHLRKYGHFIFRQYGGHAGVKSLLDMKLGALDFNTRYAESIQQCITEEAAPKALRVLDKMEAAYARMQAAGAPVTGVYQDFNELFIHYYREVMVYHNVVLRNLKDELKPVLKPKITDGTTAVAGYDHIHKVAKLVREFLIQSKTILTLLDDFVEKENNFPAAYNHREIVLLVNDIRQLYFTQKDLVQLLKSWARDKDIHGLQTYYN</sequence>
<accession>A0A847SIB0</accession>
<protein>
    <submittedName>
        <fullName evidence="1">Uncharacterized protein</fullName>
    </submittedName>
</protein>
<organism evidence="1 2">
    <name type="scientific">Chitinophaga eiseniae</name>
    <dbReference type="NCBI Taxonomy" id="634771"/>
    <lineage>
        <taxon>Bacteria</taxon>
        <taxon>Pseudomonadati</taxon>
        <taxon>Bacteroidota</taxon>
        <taxon>Chitinophagia</taxon>
        <taxon>Chitinophagales</taxon>
        <taxon>Chitinophagaceae</taxon>
        <taxon>Chitinophaga</taxon>
    </lineage>
</organism>
<comment type="caution">
    <text evidence="1">The sequence shown here is derived from an EMBL/GenBank/DDBJ whole genome shotgun (WGS) entry which is preliminary data.</text>
</comment>
<dbReference type="RefSeq" id="WP_168741206.1">
    <property type="nucleotide sequence ID" value="NZ_JABAHZ010000006.1"/>
</dbReference>
<keyword evidence="2" id="KW-1185">Reference proteome</keyword>
<evidence type="ECO:0000313" key="2">
    <source>
        <dbReference type="Proteomes" id="UP000552864"/>
    </source>
</evidence>
<proteinExistence type="predicted"/>
<dbReference type="EMBL" id="JABAHZ010000006">
    <property type="protein sequence ID" value="NLR81581.1"/>
    <property type="molecule type" value="Genomic_DNA"/>
</dbReference>
<dbReference type="Proteomes" id="UP000552864">
    <property type="component" value="Unassembled WGS sequence"/>
</dbReference>